<gene>
    <name evidence="1" type="ORF">LCGC14_1412390</name>
</gene>
<dbReference type="AlphaFoldDB" id="A0A0F9KEW0"/>
<evidence type="ECO:0000313" key="1">
    <source>
        <dbReference type="EMBL" id="KKM73251.1"/>
    </source>
</evidence>
<dbReference type="EMBL" id="LAZR01009330">
    <property type="protein sequence ID" value="KKM73251.1"/>
    <property type="molecule type" value="Genomic_DNA"/>
</dbReference>
<evidence type="ECO:0008006" key="2">
    <source>
        <dbReference type="Google" id="ProtNLM"/>
    </source>
</evidence>
<name>A0A0F9KEW0_9ZZZZ</name>
<dbReference type="PANTHER" id="PTHR21485">
    <property type="entry name" value="HAD SUPERFAMILY MEMBERS CMAS AND KDSC"/>
    <property type="match status" value="1"/>
</dbReference>
<reference evidence="1" key="1">
    <citation type="journal article" date="2015" name="Nature">
        <title>Complex archaea that bridge the gap between prokaryotes and eukaryotes.</title>
        <authorList>
            <person name="Spang A."/>
            <person name="Saw J.H."/>
            <person name="Jorgensen S.L."/>
            <person name="Zaremba-Niedzwiedzka K."/>
            <person name="Martijn J."/>
            <person name="Lind A.E."/>
            <person name="van Eijk R."/>
            <person name="Schleper C."/>
            <person name="Guy L."/>
            <person name="Ettema T.J."/>
        </authorList>
    </citation>
    <scope>NUCLEOTIDE SEQUENCE</scope>
</reference>
<dbReference type="InterPro" id="IPR050793">
    <property type="entry name" value="CMP-NeuNAc_synthase"/>
</dbReference>
<organism evidence="1">
    <name type="scientific">marine sediment metagenome</name>
    <dbReference type="NCBI Taxonomy" id="412755"/>
    <lineage>
        <taxon>unclassified sequences</taxon>
        <taxon>metagenomes</taxon>
        <taxon>ecological metagenomes</taxon>
    </lineage>
</organism>
<dbReference type="InterPro" id="IPR029044">
    <property type="entry name" value="Nucleotide-diphossugar_trans"/>
</dbReference>
<dbReference type="GO" id="GO:0008781">
    <property type="term" value="F:N-acylneuraminate cytidylyltransferase activity"/>
    <property type="evidence" value="ECO:0007669"/>
    <property type="project" value="TreeGrafter"/>
</dbReference>
<dbReference type="Gene3D" id="3.90.550.10">
    <property type="entry name" value="Spore Coat Polysaccharide Biosynthesis Protein SpsA, Chain A"/>
    <property type="match status" value="1"/>
</dbReference>
<proteinExistence type="predicted"/>
<dbReference type="PANTHER" id="PTHR21485:SF3">
    <property type="entry name" value="N-ACYLNEURAMINATE CYTIDYLYLTRANSFERASE"/>
    <property type="match status" value="1"/>
</dbReference>
<protein>
    <recommendedName>
        <fullName evidence="2">Cytidylyltransferase</fullName>
    </recommendedName>
</protein>
<comment type="caution">
    <text evidence="1">The sequence shown here is derived from an EMBL/GenBank/DDBJ whole genome shotgun (WGS) entry which is preliminary data.</text>
</comment>
<accession>A0A0F9KEW0</accession>
<dbReference type="SUPFAM" id="SSF53448">
    <property type="entry name" value="Nucleotide-diphospho-sugar transferases"/>
    <property type="match status" value="1"/>
</dbReference>
<sequence>MIVALQTARAGSKSVPSKNIAMVGDKSLFLYNILSAQKSRLIEDVYVSTDCPYIKRLSKEWNYNIIDRPQHLCGDNASHHDTIRHGLTEIEHRAERVELLVVLLGNSVAAYSCDLDASIEIMLNNKDIDSVTSVSEFDMFNPSRAYSIVNGRLDTIMSQDMIASKTIGNPNDKNAMGKIYFFNGSFWVCKRCSVLRDDGMLPFPWMGQRSIPYVQKTTMEVDAEWQLSYLKREMM</sequence>
<dbReference type="InterPro" id="IPR003329">
    <property type="entry name" value="Cytidylyl_trans"/>
</dbReference>
<dbReference type="Pfam" id="PF02348">
    <property type="entry name" value="CTP_transf_3"/>
    <property type="match status" value="1"/>
</dbReference>